<evidence type="ECO:0000256" key="1">
    <source>
        <dbReference type="SAM" id="SignalP"/>
    </source>
</evidence>
<organism evidence="2 3">
    <name type="scientific">Dyadobacter psychrophilus</name>
    <dbReference type="NCBI Taxonomy" id="651661"/>
    <lineage>
        <taxon>Bacteria</taxon>
        <taxon>Pseudomonadati</taxon>
        <taxon>Bacteroidota</taxon>
        <taxon>Cytophagia</taxon>
        <taxon>Cytophagales</taxon>
        <taxon>Spirosomataceae</taxon>
        <taxon>Dyadobacter</taxon>
    </lineage>
</organism>
<sequence>MKKALTPLLFLLLIQRAFAQDSIPVSFHQETDTLVKQRFIDRYENVFMTKVPTRQMFKIAAVSSEIQGTGVVLGYEYKLFPSLSVEASVYAQLSRYNVSIVRDLIISQHKKVNIWANAKVRWYYNMNNRMREGLNANNFSGAYLAISYDQQLHLPDMSGGKRQGWPGLLYGFQSRFLNNGFFDFSLGVYHKDIGNNPYFQSSPAIFGIKNYVLGSQARIGIALGDWKKSGKNPLCDVIVCDEIVHNQLKIEMPNMAIGIGKQTINAGLAYEKKLGNSPVSVQANTNFFLYNQSGQDSYKISFLAASAGLELRYYFLQRFLIRNGKTGGNLSGPYTALKGGYDFSRFKRRYPFDGQVTLQKSFHELNTAVVLGYQQRLFKRIYIDGSVFYNKPFLITAPFSEGSPFPYSYRTFGTARPYIMSKLAIGFTI</sequence>
<feature type="chain" id="PRO_5012075127" evidence="1">
    <location>
        <begin position="20"/>
        <end position="429"/>
    </location>
</feature>
<reference evidence="3" key="1">
    <citation type="submission" date="2017-02" db="EMBL/GenBank/DDBJ databases">
        <authorList>
            <person name="Varghese N."/>
            <person name="Submissions S."/>
        </authorList>
    </citation>
    <scope>NUCLEOTIDE SEQUENCE [LARGE SCALE GENOMIC DNA]</scope>
    <source>
        <strain evidence="3">DSM 22270</strain>
    </source>
</reference>
<evidence type="ECO:0000313" key="3">
    <source>
        <dbReference type="Proteomes" id="UP000190897"/>
    </source>
</evidence>
<feature type="signal peptide" evidence="1">
    <location>
        <begin position="1"/>
        <end position="19"/>
    </location>
</feature>
<dbReference type="STRING" id="651661.SAMN05660293_03728"/>
<keyword evidence="3" id="KW-1185">Reference proteome</keyword>
<dbReference type="Proteomes" id="UP000190897">
    <property type="component" value="Unassembled WGS sequence"/>
</dbReference>
<protein>
    <submittedName>
        <fullName evidence="2">Uncharacterized protein</fullName>
    </submittedName>
</protein>
<gene>
    <name evidence="2" type="ORF">SAMN05660293_03728</name>
</gene>
<dbReference type="AlphaFoldDB" id="A0A1T5G670"/>
<dbReference type="OrthoDB" id="912723at2"/>
<accession>A0A1T5G670</accession>
<evidence type="ECO:0000313" key="2">
    <source>
        <dbReference type="EMBL" id="SKC03993.1"/>
    </source>
</evidence>
<name>A0A1T5G670_9BACT</name>
<dbReference type="EMBL" id="FUZA01000005">
    <property type="protein sequence ID" value="SKC03993.1"/>
    <property type="molecule type" value="Genomic_DNA"/>
</dbReference>
<dbReference type="RefSeq" id="WP_082216249.1">
    <property type="nucleotide sequence ID" value="NZ_FUZA01000005.1"/>
</dbReference>
<keyword evidence="1" id="KW-0732">Signal</keyword>
<proteinExistence type="predicted"/>